<evidence type="ECO:0000256" key="2">
    <source>
        <dbReference type="SAM" id="MobiDB-lite"/>
    </source>
</evidence>
<dbReference type="Proteomes" id="UP001172457">
    <property type="component" value="Chromosome 1"/>
</dbReference>
<reference evidence="4" key="1">
    <citation type="submission" date="2023-03" db="EMBL/GenBank/DDBJ databases">
        <title>Chromosome-scale reference genome and RAD-based genetic map of yellow starthistle (Centaurea solstitialis) reveal putative structural variation and QTLs associated with invader traits.</title>
        <authorList>
            <person name="Reatini B."/>
            <person name="Cang F.A."/>
            <person name="Jiang Q."/>
            <person name="Mckibben M.T.W."/>
            <person name="Barker M.S."/>
            <person name="Rieseberg L.H."/>
            <person name="Dlugosch K.M."/>
        </authorList>
    </citation>
    <scope>NUCLEOTIDE SEQUENCE</scope>
    <source>
        <strain evidence="4">CAN-66</strain>
        <tissue evidence="4">Leaf</tissue>
    </source>
</reference>
<evidence type="ECO:0000313" key="5">
    <source>
        <dbReference type="Proteomes" id="UP001172457"/>
    </source>
</evidence>
<dbReference type="InterPro" id="IPR018247">
    <property type="entry name" value="EF_Hand_1_Ca_BS"/>
</dbReference>
<dbReference type="SUPFAM" id="SSF47473">
    <property type="entry name" value="EF-hand"/>
    <property type="match status" value="1"/>
</dbReference>
<dbReference type="InterPro" id="IPR002048">
    <property type="entry name" value="EF_hand_dom"/>
</dbReference>
<evidence type="ECO:0000259" key="3">
    <source>
        <dbReference type="PROSITE" id="PS50222"/>
    </source>
</evidence>
<gene>
    <name evidence="4" type="ORF">OSB04_003528</name>
</gene>
<name>A0AA38WNW2_9ASTR</name>
<dbReference type="InterPro" id="IPR011992">
    <property type="entry name" value="EF-hand-dom_pair"/>
</dbReference>
<dbReference type="PROSITE" id="PS50222">
    <property type="entry name" value="EF_HAND_2"/>
    <property type="match status" value="1"/>
</dbReference>
<keyword evidence="1" id="KW-0106">Calcium</keyword>
<feature type="non-terminal residue" evidence="4">
    <location>
        <position position="1"/>
    </location>
</feature>
<feature type="domain" description="EF-hand" evidence="3">
    <location>
        <begin position="19"/>
        <end position="54"/>
    </location>
</feature>
<organism evidence="4 5">
    <name type="scientific">Centaurea solstitialis</name>
    <name type="common">yellow star-thistle</name>
    <dbReference type="NCBI Taxonomy" id="347529"/>
    <lineage>
        <taxon>Eukaryota</taxon>
        <taxon>Viridiplantae</taxon>
        <taxon>Streptophyta</taxon>
        <taxon>Embryophyta</taxon>
        <taxon>Tracheophyta</taxon>
        <taxon>Spermatophyta</taxon>
        <taxon>Magnoliopsida</taxon>
        <taxon>eudicotyledons</taxon>
        <taxon>Gunneridae</taxon>
        <taxon>Pentapetalae</taxon>
        <taxon>asterids</taxon>
        <taxon>campanulids</taxon>
        <taxon>Asterales</taxon>
        <taxon>Asteraceae</taxon>
        <taxon>Carduoideae</taxon>
        <taxon>Cardueae</taxon>
        <taxon>Centaureinae</taxon>
        <taxon>Centaurea</taxon>
    </lineage>
</organism>
<dbReference type="Pfam" id="PF13202">
    <property type="entry name" value="EF-hand_5"/>
    <property type="match status" value="1"/>
</dbReference>
<dbReference type="EMBL" id="JARYMX010000001">
    <property type="protein sequence ID" value="KAJ9567562.1"/>
    <property type="molecule type" value="Genomic_DNA"/>
</dbReference>
<evidence type="ECO:0000313" key="4">
    <source>
        <dbReference type="EMBL" id="KAJ9567562.1"/>
    </source>
</evidence>
<dbReference type="AlphaFoldDB" id="A0AA38WNW2"/>
<sequence>MAFKTSYMTKNSDDGRRELTVNEFKRWLMKFDTDKDGRISRKELRQGYRMMVFQVERHRRNQNGNGFVDGCEIENLIQFAEKELGIYSGGDYNKIGISSDPITYFIRLCAPAPLGSSGYTRRTRRVRMGWVCDVNPNDRNLASRRAKCKRRAEPETPSKPSFKVDVTHTGFPPEYPPDYNLDISPKGFSITITHPQVPQPGSSSQPNQPGSSSQAPQPCPYQSFPYQPFSNPQFPPIDFGSPYQPQFVPGYQPNYQPVQEEDTSDEEELSPTTQQEEDIKFYTTPHYHLGGKKLFDTMKRKDEIKKKYG</sequence>
<dbReference type="Gene3D" id="1.10.238.10">
    <property type="entry name" value="EF-hand"/>
    <property type="match status" value="1"/>
</dbReference>
<accession>A0AA38WNW2</accession>
<protein>
    <recommendedName>
        <fullName evidence="3">EF-hand domain-containing protein</fullName>
    </recommendedName>
</protein>
<keyword evidence="5" id="KW-1185">Reference proteome</keyword>
<feature type="compositionally biased region" description="Acidic residues" evidence="2">
    <location>
        <begin position="259"/>
        <end position="269"/>
    </location>
</feature>
<feature type="compositionally biased region" description="Low complexity" evidence="2">
    <location>
        <begin position="195"/>
        <end position="216"/>
    </location>
</feature>
<dbReference type="SMART" id="SM00054">
    <property type="entry name" value="EFh"/>
    <property type="match status" value="1"/>
</dbReference>
<dbReference type="GO" id="GO:0005509">
    <property type="term" value="F:calcium ion binding"/>
    <property type="evidence" value="ECO:0007669"/>
    <property type="project" value="InterPro"/>
</dbReference>
<feature type="region of interest" description="Disordered" evidence="2">
    <location>
        <begin position="143"/>
        <end position="284"/>
    </location>
</feature>
<comment type="caution">
    <text evidence="4">The sequence shown here is derived from an EMBL/GenBank/DDBJ whole genome shotgun (WGS) entry which is preliminary data.</text>
</comment>
<dbReference type="PROSITE" id="PS00018">
    <property type="entry name" value="EF_HAND_1"/>
    <property type="match status" value="1"/>
</dbReference>
<proteinExistence type="predicted"/>
<evidence type="ECO:0000256" key="1">
    <source>
        <dbReference type="ARBA" id="ARBA00022837"/>
    </source>
</evidence>